<protein>
    <submittedName>
        <fullName evidence="2">Uncharacterized protein</fullName>
    </submittedName>
</protein>
<dbReference type="EMBL" id="CP065956">
    <property type="protein sequence ID" value="QSR86246.1"/>
    <property type="molecule type" value="Genomic_DNA"/>
</dbReference>
<keyword evidence="3" id="KW-1185">Reference proteome</keyword>
<sequence>MGLYPQGQTPNNELFSKLMKHRTILTKISPFGLLFSIYLVCCPFPLFSSPFEELASFSSIPNISPSALSSGEILGSFDDKNSKGHAILIETCFIVPDKPQAVSTAFLHWDPSKHPSLKVMGHLENASPNSFPFNSLVFDLKKPPVRKLLQEAFRAKPGKSALNLSTDEIKQLQATLSPLKGKMDKGSIQALHGFFTSDLQAKLLNYSKSGLSNLPPYENGGSPIKPIEEISNMAKANPKIYARYQPLIDSLLSNWTSQQPPQNYYCNFFDANGMATLSLGSSYGFKTEQSWQQINCEFYVSSVYYNSMEIVEMWPIESGGKTVTLVWKAHMLAVPLGGLLEDVNRMAYGIALLQGTKNADQAFLSEFLHN</sequence>
<evidence type="ECO:0000256" key="1">
    <source>
        <dbReference type="SAM" id="Phobius"/>
    </source>
</evidence>
<keyword evidence="1" id="KW-0472">Membrane</keyword>
<evidence type="ECO:0000313" key="2">
    <source>
        <dbReference type="EMBL" id="QSR86246.1"/>
    </source>
</evidence>
<keyword evidence="1" id="KW-0812">Transmembrane</keyword>
<accession>A0ABX7PUI2</accession>
<name>A0ABX7PUI2_9BACT</name>
<gene>
    <name evidence="2" type="ORF">EM20IM_07000</name>
</gene>
<keyword evidence="1" id="KW-1133">Transmembrane helix</keyword>
<reference evidence="2 3" key="1">
    <citation type="submission" date="2020-12" db="EMBL/GenBank/DDBJ databases">
        <authorList>
            <person name="Awala S.I."/>
            <person name="Gwak J.-H."/>
            <person name="Kim S.-J."/>
            <person name="Rhee S.-K."/>
        </authorList>
    </citation>
    <scope>NUCLEOTIDE SEQUENCE [LARGE SCALE GENOMIC DNA]</scope>
    <source>
        <strain evidence="2 3">IT5</strain>
    </source>
</reference>
<evidence type="ECO:0000313" key="3">
    <source>
        <dbReference type="Proteomes" id="UP000663088"/>
    </source>
</evidence>
<feature type="transmembrane region" description="Helical" evidence="1">
    <location>
        <begin position="24"/>
        <end position="47"/>
    </location>
</feature>
<dbReference type="Proteomes" id="UP000663088">
    <property type="component" value="Chromosome"/>
</dbReference>
<proteinExistence type="predicted"/>
<organism evidence="2 3">
    <name type="scientific">Candidatus Methylacidiphilum infernorum</name>
    <dbReference type="NCBI Taxonomy" id="511746"/>
    <lineage>
        <taxon>Bacteria</taxon>
        <taxon>Pseudomonadati</taxon>
        <taxon>Verrucomicrobiota</taxon>
        <taxon>Methylacidiphilae</taxon>
        <taxon>Methylacidiphilales</taxon>
        <taxon>Methylacidiphilaceae</taxon>
        <taxon>Methylacidiphilum (ex Ratnadevi et al. 2023)</taxon>
    </lineage>
</organism>